<evidence type="ECO:0000259" key="7">
    <source>
        <dbReference type="PROSITE" id="PS50157"/>
    </source>
</evidence>
<accession>A0A6P7XIW7</accession>
<dbReference type="KEGG" id="muo:115465799"/>
<dbReference type="GO" id="GO:0045944">
    <property type="term" value="P:positive regulation of transcription by RNA polymerase II"/>
    <property type="evidence" value="ECO:0007669"/>
    <property type="project" value="UniProtKB-ARBA"/>
</dbReference>
<dbReference type="PANTHER" id="PTHR19818:SF158">
    <property type="entry name" value="C2H2-TYPE DOMAIN-CONTAINING PROTEIN-RELATED"/>
    <property type="match status" value="1"/>
</dbReference>
<reference evidence="10" key="1">
    <citation type="submission" date="2025-08" db="UniProtKB">
        <authorList>
            <consortium name="RefSeq"/>
        </authorList>
    </citation>
    <scope>IDENTIFICATION</scope>
</reference>
<dbReference type="PROSITE" id="PS50157">
    <property type="entry name" value="ZINC_FINGER_C2H2_2"/>
    <property type="match status" value="8"/>
</dbReference>
<feature type="domain" description="C2H2-type" evidence="7">
    <location>
        <begin position="393"/>
        <end position="420"/>
    </location>
</feature>
<sequence>MAFDQALVTFSDVAAYFLEVEWNILGEWQKELYKKVIKEIHSFLISQGYSILNPNVIFKIKNEDEKYFTQHCEWAGNESKNEPSMRFPIVTSVFSLSVKEEENLPFTDHLKSETSEQIHPPVTGFPSVKPDILIRFKEEGFKTEPQGSEDRGNLSNPGTYEELHKTGNRGYKPDTMIRTLKIKDPHARIQLEEGEEDTDTNSDDGFRNNSERMKMFEWKKREEWKHNDPFRNSADPPADCKGGISSVTPIRVKEIAHERKRSTTQERNSNYCPSLLQAGGLKEGERHFRSTDTLENFTTDLHFVEHHLLSPRTEFDDCQGKDRTNPFGDTVPHEKQFKASECKKCFSQKCSLHQHKMTHLEDKPFKCSECDKCFKRKDNLQLHEMVHTGEKPFKCSECNKCFQRKESLQQHKMNHTGFKPFRCSECGKCFKRRANLQLHKMNHMGEKPFRCSECDKCFGQKSDLQKHTMIHTGCKPFKCFGCDKSFCRKGNLQMHEMYHIGEKPFKCSECDKCFRRKAHLQLHKMVHTGEKPFGCSECDKCFKRKYSLDQHKMNHMGEKCTNTV</sequence>
<dbReference type="GO" id="GO:0005694">
    <property type="term" value="C:chromosome"/>
    <property type="evidence" value="ECO:0007669"/>
    <property type="project" value="UniProtKB-ARBA"/>
</dbReference>
<feature type="domain" description="C2H2-type" evidence="7">
    <location>
        <begin position="505"/>
        <end position="532"/>
    </location>
</feature>
<dbReference type="Gene3D" id="6.10.140.140">
    <property type="match status" value="1"/>
</dbReference>
<dbReference type="PROSITE" id="PS00028">
    <property type="entry name" value="ZINC_FINGER_C2H2_1"/>
    <property type="match status" value="7"/>
</dbReference>
<feature type="domain" description="C2H2-type" evidence="7">
    <location>
        <begin position="365"/>
        <end position="392"/>
    </location>
</feature>
<proteinExistence type="predicted"/>
<dbReference type="SMART" id="SM00355">
    <property type="entry name" value="ZnF_C2H2"/>
    <property type="match status" value="8"/>
</dbReference>
<keyword evidence="1" id="KW-0479">Metal-binding</keyword>
<name>A0A6P7XIW7_9AMPH</name>
<evidence type="ECO:0000259" key="8">
    <source>
        <dbReference type="PROSITE" id="PS50805"/>
    </source>
</evidence>
<feature type="domain" description="C2H2-type" evidence="7">
    <location>
        <begin position="421"/>
        <end position="448"/>
    </location>
</feature>
<feature type="domain" description="C2H2-type" evidence="7">
    <location>
        <begin position="477"/>
        <end position="504"/>
    </location>
</feature>
<feature type="region of interest" description="Disordered" evidence="6">
    <location>
        <begin position="139"/>
        <end position="172"/>
    </location>
</feature>
<feature type="compositionally biased region" description="Basic and acidic residues" evidence="6">
    <location>
        <begin position="139"/>
        <end position="152"/>
    </location>
</feature>
<dbReference type="GO" id="GO:0005634">
    <property type="term" value="C:nucleus"/>
    <property type="evidence" value="ECO:0007669"/>
    <property type="project" value="UniProtKB-ARBA"/>
</dbReference>
<dbReference type="Gene3D" id="3.30.160.60">
    <property type="entry name" value="Classic Zinc Finger"/>
    <property type="match status" value="8"/>
</dbReference>
<evidence type="ECO:0000313" key="9">
    <source>
        <dbReference type="Proteomes" id="UP000515156"/>
    </source>
</evidence>
<dbReference type="SUPFAM" id="SSF109640">
    <property type="entry name" value="KRAB domain (Kruppel-associated box)"/>
    <property type="match status" value="1"/>
</dbReference>
<keyword evidence="3 5" id="KW-0863">Zinc-finger</keyword>
<dbReference type="GO" id="GO:0000981">
    <property type="term" value="F:DNA-binding transcription factor activity, RNA polymerase II-specific"/>
    <property type="evidence" value="ECO:0007669"/>
    <property type="project" value="TreeGrafter"/>
</dbReference>
<dbReference type="FunFam" id="3.30.160.60:FF:001732">
    <property type="entry name" value="Zgc:162936"/>
    <property type="match status" value="1"/>
</dbReference>
<dbReference type="GO" id="GO:0008270">
    <property type="term" value="F:zinc ion binding"/>
    <property type="evidence" value="ECO:0007669"/>
    <property type="project" value="UniProtKB-KW"/>
</dbReference>
<protein>
    <submittedName>
        <fullName evidence="10">Gastrula zinc finger protein XlCGF26.1-like</fullName>
    </submittedName>
</protein>
<dbReference type="Pfam" id="PF00096">
    <property type="entry name" value="zf-C2H2"/>
    <property type="match status" value="7"/>
</dbReference>
<dbReference type="InterPro" id="IPR050329">
    <property type="entry name" value="GLI_C2H2-zinc-finger"/>
</dbReference>
<feature type="domain" description="C2H2-type" evidence="7">
    <location>
        <begin position="337"/>
        <end position="364"/>
    </location>
</feature>
<feature type="domain" description="KRAB" evidence="8">
    <location>
        <begin position="8"/>
        <end position="79"/>
    </location>
</feature>
<dbReference type="FunFam" id="3.30.160.60:FF:000414">
    <property type="entry name" value="Zinc finger protein 398"/>
    <property type="match status" value="1"/>
</dbReference>
<dbReference type="PANTHER" id="PTHR19818">
    <property type="entry name" value="ZINC FINGER PROTEIN ZIC AND GLI"/>
    <property type="match status" value="1"/>
</dbReference>
<evidence type="ECO:0000256" key="1">
    <source>
        <dbReference type="ARBA" id="ARBA00022723"/>
    </source>
</evidence>
<dbReference type="GeneID" id="115465799"/>
<feature type="region of interest" description="Disordered" evidence="6">
    <location>
        <begin position="188"/>
        <end position="209"/>
    </location>
</feature>
<dbReference type="SUPFAM" id="SSF57667">
    <property type="entry name" value="beta-beta-alpha zinc fingers"/>
    <property type="match status" value="5"/>
</dbReference>
<keyword evidence="2" id="KW-0677">Repeat</keyword>
<dbReference type="InterPro" id="IPR013087">
    <property type="entry name" value="Znf_C2H2_type"/>
</dbReference>
<evidence type="ECO:0000256" key="3">
    <source>
        <dbReference type="ARBA" id="ARBA00022771"/>
    </source>
</evidence>
<feature type="domain" description="C2H2-type" evidence="7">
    <location>
        <begin position="449"/>
        <end position="476"/>
    </location>
</feature>
<dbReference type="FunFam" id="3.30.160.60:FF:001767">
    <property type="entry name" value="Zinc finger protein 629"/>
    <property type="match status" value="1"/>
</dbReference>
<dbReference type="RefSeq" id="XP_030052388.1">
    <property type="nucleotide sequence ID" value="XM_030196528.1"/>
</dbReference>
<dbReference type="AlphaFoldDB" id="A0A6P7XIW7"/>
<dbReference type="InterPro" id="IPR001909">
    <property type="entry name" value="KRAB"/>
</dbReference>
<gene>
    <name evidence="10" type="primary">LOC115465799</name>
</gene>
<dbReference type="FunFam" id="3.30.160.60:FF:001857">
    <property type="entry name" value="Uncharacterized protein"/>
    <property type="match status" value="1"/>
</dbReference>
<dbReference type="FunFam" id="3.30.160.60:FF:000358">
    <property type="entry name" value="zinc finger protein 24"/>
    <property type="match status" value="1"/>
</dbReference>
<dbReference type="CDD" id="cd07765">
    <property type="entry name" value="KRAB_A-box"/>
    <property type="match status" value="1"/>
</dbReference>
<keyword evidence="9" id="KW-1185">Reference proteome</keyword>
<evidence type="ECO:0000256" key="2">
    <source>
        <dbReference type="ARBA" id="ARBA00022737"/>
    </source>
</evidence>
<feature type="compositionally biased region" description="Acidic residues" evidence="6">
    <location>
        <begin position="192"/>
        <end position="202"/>
    </location>
</feature>
<dbReference type="PROSITE" id="PS50805">
    <property type="entry name" value="KRAB"/>
    <property type="match status" value="1"/>
</dbReference>
<dbReference type="OrthoDB" id="9896200at2759"/>
<dbReference type="GO" id="GO:0000978">
    <property type="term" value="F:RNA polymerase II cis-regulatory region sequence-specific DNA binding"/>
    <property type="evidence" value="ECO:0007669"/>
    <property type="project" value="TreeGrafter"/>
</dbReference>
<dbReference type="InterPro" id="IPR036236">
    <property type="entry name" value="Znf_C2H2_sf"/>
</dbReference>
<dbReference type="InterPro" id="IPR036051">
    <property type="entry name" value="KRAB_dom_sf"/>
</dbReference>
<evidence type="ECO:0000256" key="4">
    <source>
        <dbReference type="ARBA" id="ARBA00022833"/>
    </source>
</evidence>
<evidence type="ECO:0000256" key="5">
    <source>
        <dbReference type="PROSITE-ProRule" id="PRU00042"/>
    </source>
</evidence>
<dbReference type="Pfam" id="PF01352">
    <property type="entry name" value="KRAB"/>
    <property type="match status" value="1"/>
</dbReference>
<organism evidence="9 10">
    <name type="scientific">Microcaecilia unicolor</name>
    <dbReference type="NCBI Taxonomy" id="1415580"/>
    <lineage>
        <taxon>Eukaryota</taxon>
        <taxon>Metazoa</taxon>
        <taxon>Chordata</taxon>
        <taxon>Craniata</taxon>
        <taxon>Vertebrata</taxon>
        <taxon>Euteleostomi</taxon>
        <taxon>Amphibia</taxon>
        <taxon>Gymnophiona</taxon>
        <taxon>Siphonopidae</taxon>
        <taxon>Microcaecilia</taxon>
    </lineage>
</organism>
<dbReference type="FunFam" id="3.30.160.60:FF:000939">
    <property type="entry name" value="zinc finger protein 8 isoform X1"/>
    <property type="match status" value="1"/>
</dbReference>
<dbReference type="InParanoid" id="A0A6P7XIW7"/>
<feature type="domain" description="C2H2-type" evidence="7">
    <location>
        <begin position="533"/>
        <end position="560"/>
    </location>
</feature>
<evidence type="ECO:0000256" key="6">
    <source>
        <dbReference type="SAM" id="MobiDB-lite"/>
    </source>
</evidence>
<evidence type="ECO:0000313" key="10">
    <source>
        <dbReference type="RefSeq" id="XP_030052388.1"/>
    </source>
</evidence>
<dbReference type="SMART" id="SM00349">
    <property type="entry name" value="KRAB"/>
    <property type="match status" value="1"/>
</dbReference>
<keyword evidence="4" id="KW-0862">Zinc</keyword>
<dbReference type="Proteomes" id="UP000515156">
    <property type="component" value="Chromosome 3"/>
</dbReference>